<dbReference type="InterPro" id="IPR036890">
    <property type="entry name" value="HATPase_C_sf"/>
</dbReference>
<dbReference type="Gene3D" id="1.10.287.130">
    <property type="match status" value="1"/>
</dbReference>
<keyword evidence="12" id="KW-1185">Reference proteome</keyword>
<dbReference type="Pfam" id="PF02518">
    <property type="entry name" value="HATPase_c"/>
    <property type="match status" value="1"/>
</dbReference>
<keyword evidence="5" id="KW-0547">Nucleotide-binding</keyword>
<dbReference type="PANTHER" id="PTHR43065:SF10">
    <property type="entry name" value="PEROXIDE STRESS-ACTIVATED HISTIDINE KINASE MAK3"/>
    <property type="match status" value="1"/>
</dbReference>
<dbReference type="SMART" id="SM00388">
    <property type="entry name" value="HisKA"/>
    <property type="match status" value="1"/>
</dbReference>
<dbReference type="InterPro" id="IPR036097">
    <property type="entry name" value="HisK_dim/P_sf"/>
</dbReference>
<evidence type="ECO:0000256" key="1">
    <source>
        <dbReference type="ARBA" id="ARBA00000085"/>
    </source>
</evidence>
<name>A0ABT0U2M1_9BACT</name>
<dbReference type="Pfam" id="PF00512">
    <property type="entry name" value="HisKA"/>
    <property type="match status" value="1"/>
</dbReference>
<evidence type="ECO:0000256" key="7">
    <source>
        <dbReference type="ARBA" id="ARBA00022840"/>
    </source>
</evidence>
<evidence type="ECO:0000256" key="9">
    <source>
        <dbReference type="SAM" id="Phobius"/>
    </source>
</evidence>
<dbReference type="SUPFAM" id="SSF47384">
    <property type="entry name" value="Homodimeric domain of signal transducing histidine kinase"/>
    <property type="match status" value="1"/>
</dbReference>
<comment type="catalytic activity">
    <reaction evidence="1">
        <text>ATP + protein L-histidine = ADP + protein N-phospho-L-histidine.</text>
        <dbReference type="EC" id="2.7.13.3"/>
    </reaction>
</comment>
<evidence type="ECO:0000256" key="6">
    <source>
        <dbReference type="ARBA" id="ARBA00022777"/>
    </source>
</evidence>
<keyword evidence="3" id="KW-0597">Phosphoprotein</keyword>
<dbReference type="Proteomes" id="UP001202961">
    <property type="component" value="Unassembled WGS sequence"/>
</dbReference>
<evidence type="ECO:0000256" key="5">
    <source>
        <dbReference type="ARBA" id="ARBA00022741"/>
    </source>
</evidence>
<evidence type="ECO:0000259" key="10">
    <source>
        <dbReference type="PROSITE" id="PS50109"/>
    </source>
</evidence>
<feature type="transmembrane region" description="Helical" evidence="9">
    <location>
        <begin position="38"/>
        <end position="60"/>
    </location>
</feature>
<dbReference type="InterPro" id="IPR005467">
    <property type="entry name" value="His_kinase_dom"/>
</dbReference>
<keyword evidence="4" id="KW-0808">Transferase</keyword>
<dbReference type="Gene3D" id="3.30.565.10">
    <property type="entry name" value="Histidine kinase-like ATPase, C-terminal domain"/>
    <property type="match status" value="1"/>
</dbReference>
<gene>
    <name evidence="11" type="ORF">NB063_11060</name>
</gene>
<dbReference type="InterPro" id="IPR004358">
    <property type="entry name" value="Sig_transdc_His_kin-like_C"/>
</dbReference>
<feature type="transmembrane region" description="Helical" evidence="9">
    <location>
        <begin position="112"/>
        <end position="131"/>
    </location>
</feature>
<feature type="transmembrane region" description="Helical" evidence="9">
    <location>
        <begin position="176"/>
        <end position="199"/>
    </location>
</feature>
<evidence type="ECO:0000256" key="2">
    <source>
        <dbReference type="ARBA" id="ARBA00012438"/>
    </source>
</evidence>
<evidence type="ECO:0000313" key="12">
    <source>
        <dbReference type="Proteomes" id="UP001202961"/>
    </source>
</evidence>
<sequence>MIPSLQTVELFLFGFASVVDIALLLVIFDRVNRENTAVWLKSLVASTALIHSGIFFRLMIDDASTLAATPVDRVLVVLICVGLLALPSAMLHAALRLKQTGILAKPPLDRRYALLYLPLLVLPPITVQVWQSQEVDFISLVGSWKSAFLIWLVFANSASILGFLRSRGKYTASGGDLFLSRLSLILAFITLSAIIYVAFAVDTAYEAPCRLLTTLSPLGAALLFVWHSLRGRLLPLIMERTVGYAVIFVGIMLLHRLAIVPLVRSMGAKTNVDFFWIEGMMIAAVVLCIPTLRRRVGESLRYLLSTNVNQVRDEMRGLTLRLAQNGSNDRAELLRWFATDLRRCLDLDYVTITLNGDAAISDDIKPEAIAIRADTGSTSSSETQLTDRQRLIHNSVSDHVRIAERGTLESQKLEQAFTEEDALMAVRLSFGSTCGSVVLGNRLRNDRLTSDQIVVLALVIDQFAATLHHRHEQNILQQTQRKVLHQEKLSVLGLLSGSLAHELRNPLSSIRTITTLAMEDLGPSHESVSDLRMVVEEIDRLTQTTNQLLDFAKPDQQRSALVEIDPIINRIVCILRHLAKQYGVELTIQLDCPEIKIASTESSFSEIVLNLTKNAIEAAREVADGKVTVSSKTDEQHLVVAVCDNGPGIPVESETELYQPFVTAKSDGNGLGLFVVAERVKEIGGTITYHPNEPCGALFELRVPIHSVDSTSER</sequence>
<feature type="transmembrane region" description="Helical" evidence="9">
    <location>
        <begin position="143"/>
        <end position="164"/>
    </location>
</feature>
<dbReference type="PROSITE" id="PS50109">
    <property type="entry name" value="HIS_KIN"/>
    <property type="match status" value="1"/>
</dbReference>
<keyword evidence="9" id="KW-0472">Membrane</keyword>
<evidence type="ECO:0000256" key="4">
    <source>
        <dbReference type="ARBA" id="ARBA00022679"/>
    </source>
</evidence>
<keyword evidence="9" id="KW-1133">Transmembrane helix</keyword>
<feature type="transmembrane region" description="Helical" evidence="9">
    <location>
        <begin position="241"/>
        <end position="262"/>
    </location>
</feature>
<dbReference type="InterPro" id="IPR003661">
    <property type="entry name" value="HisK_dim/P_dom"/>
</dbReference>
<dbReference type="PANTHER" id="PTHR43065">
    <property type="entry name" value="SENSOR HISTIDINE KINASE"/>
    <property type="match status" value="1"/>
</dbReference>
<reference evidence="11 12" key="1">
    <citation type="journal article" date="2022" name="Syst. Appl. Microbiol.">
        <title>Rhodopirellula aestuarii sp. nov., a novel member of the genus Rhodopirellula isolated from brackish sediments collected in the Tagus River estuary, Portugal.</title>
        <authorList>
            <person name="Vitorino I.R."/>
            <person name="Klimek D."/>
            <person name="Calusinska M."/>
            <person name="Lobo-da-Cunha A."/>
            <person name="Vasconcelos V."/>
            <person name="Lage O.M."/>
        </authorList>
    </citation>
    <scope>NUCLEOTIDE SEQUENCE [LARGE SCALE GENOMIC DNA]</scope>
    <source>
        <strain evidence="11 12">ICT_H3.1</strain>
    </source>
</reference>
<comment type="caution">
    <text evidence="11">The sequence shown here is derived from an EMBL/GenBank/DDBJ whole genome shotgun (WGS) entry which is preliminary data.</text>
</comment>
<feature type="transmembrane region" description="Helical" evidence="9">
    <location>
        <begin position="72"/>
        <end position="91"/>
    </location>
</feature>
<dbReference type="CDD" id="cd00082">
    <property type="entry name" value="HisKA"/>
    <property type="match status" value="1"/>
</dbReference>
<dbReference type="SMART" id="SM00387">
    <property type="entry name" value="HATPase_c"/>
    <property type="match status" value="1"/>
</dbReference>
<feature type="transmembrane region" description="Helical" evidence="9">
    <location>
        <begin position="211"/>
        <end position="229"/>
    </location>
</feature>
<keyword evidence="7 11" id="KW-0067">ATP-binding</keyword>
<dbReference type="EMBL" id="JAMQBK010000029">
    <property type="protein sequence ID" value="MCM2371146.1"/>
    <property type="molecule type" value="Genomic_DNA"/>
</dbReference>
<feature type="domain" description="Histidine kinase" evidence="10">
    <location>
        <begin position="498"/>
        <end position="707"/>
    </location>
</feature>
<accession>A0ABT0U2M1</accession>
<proteinExistence type="predicted"/>
<dbReference type="GO" id="GO:0005524">
    <property type="term" value="F:ATP binding"/>
    <property type="evidence" value="ECO:0007669"/>
    <property type="project" value="UniProtKB-KW"/>
</dbReference>
<feature type="transmembrane region" description="Helical" evidence="9">
    <location>
        <begin position="12"/>
        <end position="31"/>
    </location>
</feature>
<dbReference type="CDD" id="cd00075">
    <property type="entry name" value="HATPase"/>
    <property type="match status" value="1"/>
</dbReference>
<protein>
    <recommendedName>
        <fullName evidence="2">histidine kinase</fullName>
        <ecNumber evidence="2">2.7.13.3</ecNumber>
    </recommendedName>
</protein>
<evidence type="ECO:0000256" key="3">
    <source>
        <dbReference type="ARBA" id="ARBA00022553"/>
    </source>
</evidence>
<keyword evidence="8" id="KW-0902">Two-component regulatory system</keyword>
<dbReference type="InterPro" id="IPR003594">
    <property type="entry name" value="HATPase_dom"/>
</dbReference>
<dbReference type="RefSeq" id="WP_250928785.1">
    <property type="nucleotide sequence ID" value="NZ_JAMQBK010000029.1"/>
</dbReference>
<organism evidence="11 12">
    <name type="scientific">Aporhodopirellula aestuarii</name>
    <dbReference type="NCBI Taxonomy" id="2950107"/>
    <lineage>
        <taxon>Bacteria</taxon>
        <taxon>Pseudomonadati</taxon>
        <taxon>Planctomycetota</taxon>
        <taxon>Planctomycetia</taxon>
        <taxon>Pirellulales</taxon>
        <taxon>Pirellulaceae</taxon>
        <taxon>Aporhodopirellula</taxon>
    </lineage>
</organism>
<keyword evidence="6" id="KW-0418">Kinase</keyword>
<keyword evidence="9" id="KW-0812">Transmembrane</keyword>
<feature type="transmembrane region" description="Helical" evidence="9">
    <location>
        <begin position="274"/>
        <end position="292"/>
    </location>
</feature>
<evidence type="ECO:0000313" key="11">
    <source>
        <dbReference type="EMBL" id="MCM2371146.1"/>
    </source>
</evidence>
<dbReference type="EC" id="2.7.13.3" evidence="2"/>
<dbReference type="PRINTS" id="PR00344">
    <property type="entry name" value="BCTRLSENSOR"/>
</dbReference>
<dbReference type="SUPFAM" id="SSF55874">
    <property type="entry name" value="ATPase domain of HSP90 chaperone/DNA topoisomerase II/histidine kinase"/>
    <property type="match status" value="1"/>
</dbReference>
<evidence type="ECO:0000256" key="8">
    <source>
        <dbReference type="ARBA" id="ARBA00023012"/>
    </source>
</evidence>